<feature type="transmembrane region" description="Helical" evidence="2">
    <location>
        <begin position="6"/>
        <end position="26"/>
    </location>
</feature>
<accession>A0ABU5PIY1</accession>
<evidence type="ECO:0000256" key="2">
    <source>
        <dbReference type="SAM" id="Phobius"/>
    </source>
</evidence>
<keyword evidence="4" id="KW-1185">Reference proteome</keyword>
<evidence type="ECO:0000313" key="3">
    <source>
        <dbReference type="EMBL" id="MEA3569845.1"/>
    </source>
</evidence>
<sequence length="177" mass="20001">MKLRIGPIAASIAISALVLFGGWFLYRQWAIERPLENIVKSVDGVNHVDMNVKADELELKLNLKPGTDLGALVRQIEKNGEKQIGSRTLKLDIEDHSSPELDQLWENAMFTVAQAMENKQYTQITAALKQMEQENSKLKATAEMDEKNVYITLTDGQYSKFIILPRSPERMGVWPNA</sequence>
<organism evidence="3 4">
    <name type="scientific">Paenibacillus phoenicis</name>
    <dbReference type="NCBI Taxonomy" id="554117"/>
    <lineage>
        <taxon>Bacteria</taxon>
        <taxon>Bacillati</taxon>
        <taxon>Bacillota</taxon>
        <taxon>Bacilli</taxon>
        <taxon>Bacillales</taxon>
        <taxon>Paenibacillaceae</taxon>
        <taxon>Paenibacillus</taxon>
    </lineage>
</organism>
<keyword evidence="2" id="KW-0472">Membrane</keyword>
<proteinExistence type="predicted"/>
<dbReference type="RefSeq" id="WP_009226969.1">
    <property type="nucleotide sequence ID" value="NZ_CBCSKM010000003.1"/>
</dbReference>
<protein>
    <recommendedName>
        <fullName evidence="5">Flagellar protein FliL</fullName>
    </recommendedName>
</protein>
<evidence type="ECO:0000313" key="4">
    <source>
        <dbReference type="Proteomes" id="UP001292216"/>
    </source>
</evidence>
<dbReference type="EMBL" id="JAYERP010000001">
    <property type="protein sequence ID" value="MEA3569845.1"/>
    <property type="molecule type" value="Genomic_DNA"/>
</dbReference>
<feature type="coiled-coil region" evidence="1">
    <location>
        <begin position="121"/>
        <end position="148"/>
    </location>
</feature>
<keyword evidence="2" id="KW-0812">Transmembrane</keyword>
<keyword evidence="1" id="KW-0175">Coiled coil</keyword>
<comment type="caution">
    <text evidence="3">The sequence shown here is derived from an EMBL/GenBank/DDBJ whole genome shotgun (WGS) entry which is preliminary data.</text>
</comment>
<name>A0ABU5PIY1_9BACL</name>
<gene>
    <name evidence="3" type="ORF">U9M73_07515</name>
</gene>
<evidence type="ECO:0008006" key="5">
    <source>
        <dbReference type="Google" id="ProtNLM"/>
    </source>
</evidence>
<dbReference type="Proteomes" id="UP001292216">
    <property type="component" value="Unassembled WGS sequence"/>
</dbReference>
<keyword evidence="2" id="KW-1133">Transmembrane helix</keyword>
<evidence type="ECO:0000256" key="1">
    <source>
        <dbReference type="SAM" id="Coils"/>
    </source>
</evidence>
<reference evidence="3 4" key="1">
    <citation type="submission" date="2023-12" db="EMBL/GenBank/DDBJ databases">
        <title>Whole genome sequencing of Paenibacillus phoenicis isolated from the Phoenix Mars Lander spacecraft assembly facility.</title>
        <authorList>
            <person name="Garcia A."/>
            <person name="Venkateswaran K."/>
        </authorList>
    </citation>
    <scope>NUCLEOTIDE SEQUENCE [LARGE SCALE GENOMIC DNA]</scope>
    <source>
        <strain evidence="3 4">3PO2SA</strain>
    </source>
</reference>